<name>A0ACC3D277_9PEZI</name>
<reference evidence="1" key="1">
    <citation type="submission" date="2024-09" db="EMBL/GenBank/DDBJ databases">
        <title>Black Yeasts Isolated from many extreme environments.</title>
        <authorList>
            <person name="Coleine C."/>
            <person name="Stajich J.E."/>
            <person name="Selbmann L."/>
        </authorList>
    </citation>
    <scope>NUCLEOTIDE SEQUENCE</scope>
    <source>
        <strain evidence="1">CCFEE 5737</strain>
    </source>
</reference>
<gene>
    <name evidence="1" type="ORF">LTS18_008104</name>
</gene>
<dbReference type="Proteomes" id="UP001186974">
    <property type="component" value="Unassembled WGS sequence"/>
</dbReference>
<evidence type="ECO:0000313" key="2">
    <source>
        <dbReference type="Proteomes" id="UP001186974"/>
    </source>
</evidence>
<proteinExistence type="predicted"/>
<accession>A0ACC3D277</accession>
<dbReference type="EMBL" id="JAWDJW010008415">
    <property type="protein sequence ID" value="KAK3060631.1"/>
    <property type="molecule type" value="Genomic_DNA"/>
</dbReference>
<comment type="caution">
    <text evidence="1">The sequence shown here is derived from an EMBL/GenBank/DDBJ whole genome shotgun (WGS) entry which is preliminary data.</text>
</comment>
<sequence length="406" mass="44365">MAVNFVTFNQDHSVLAVATANGFKQFNTEPFSLSCESKEGDVSLLEMLFSTSLIALILSPRLLRIINTKRNSTICELTFPAKVLGVKMNRKRLVVLTDGEIYLYDISNMKLLHTVEMSPNPNAICALSPSTENNYLVYPLPEKVAQRQPTAPLKAPPVHHYNPTSGRVTIFDATTLESINVVEAHQSPLSSCAINNEGTLLATASEKGTIIRIFTVPEGEKLFEFRRGTIPAKMFSMSFNATSTLLCASSETETVHIFKLSKDQPEKLGSSDSPKASTDSRDRSVSPSAGEYDDRSEMQASQAERPAPSTFAGMIRRTSQNVGMSLATRAAGYLPKQMTAMWEPLRDFAWVKVPKANAGSPQPIRTVVALSSTHPQLMVATSEGMLCIYNVDLEKGGEGVLESQHA</sequence>
<keyword evidence="2" id="KW-1185">Reference proteome</keyword>
<organism evidence="1 2">
    <name type="scientific">Coniosporium uncinatum</name>
    <dbReference type="NCBI Taxonomy" id="93489"/>
    <lineage>
        <taxon>Eukaryota</taxon>
        <taxon>Fungi</taxon>
        <taxon>Dikarya</taxon>
        <taxon>Ascomycota</taxon>
        <taxon>Pezizomycotina</taxon>
        <taxon>Dothideomycetes</taxon>
        <taxon>Dothideomycetes incertae sedis</taxon>
        <taxon>Coniosporium</taxon>
    </lineage>
</organism>
<evidence type="ECO:0000313" key="1">
    <source>
        <dbReference type="EMBL" id="KAK3060631.1"/>
    </source>
</evidence>
<protein>
    <submittedName>
        <fullName evidence="1">Uncharacterized protein</fullName>
    </submittedName>
</protein>